<gene>
    <name evidence="1" type="ORF">CEXT_755911</name>
</gene>
<organism evidence="1 2">
    <name type="scientific">Caerostris extrusa</name>
    <name type="common">Bark spider</name>
    <name type="synonym">Caerostris bankana</name>
    <dbReference type="NCBI Taxonomy" id="172846"/>
    <lineage>
        <taxon>Eukaryota</taxon>
        <taxon>Metazoa</taxon>
        <taxon>Ecdysozoa</taxon>
        <taxon>Arthropoda</taxon>
        <taxon>Chelicerata</taxon>
        <taxon>Arachnida</taxon>
        <taxon>Araneae</taxon>
        <taxon>Araneomorphae</taxon>
        <taxon>Entelegynae</taxon>
        <taxon>Araneoidea</taxon>
        <taxon>Araneidae</taxon>
        <taxon>Caerostris</taxon>
    </lineage>
</organism>
<accession>A0AAV4MDZ3</accession>
<keyword evidence="2" id="KW-1185">Reference proteome</keyword>
<evidence type="ECO:0000313" key="1">
    <source>
        <dbReference type="EMBL" id="GIX70065.1"/>
    </source>
</evidence>
<dbReference type="Proteomes" id="UP001054945">
    <property type="component" value="Unassembled WGS sequence"/>
</dbReference>
<reference evidence="1 2" key="1">
    <citation type="submission" date="2021-06" db="EMBL/GenBank/DDBJ databases">
        <title>Caerostris extrusa draft genome.</title>
        <authorList>
            <person name="Kono N."/>
            <person name="Arakawa K."/>
        </authorList>
    </citation>
    <scope>NUCLEOTIDE SEQUENCE [LARGE SCALE GENOMIC DNA]</scope>
</reference>
<proteinExistence type="predicted"/>
<protein>
    <submittedName>
        <fullName evidence="1">Uncharacterized protein</fullName>
    </submittedName>
</protein>
<comment type="caution">
    <text evidence="1">The sequence shown here is derived from an EMBL/GenBank/DDBJ whole genome shotgun (WGS) entry which is preliminary data.</text>
</comment>
<sequence length="160" mass="18512">MIVNVKYLPLKVLSVATYALKAIRSKKMHHLYHIQHNKRHYRQKGAQSSDSLSLRIQESVDIFLPLQEKSLGKEVEKLDDLRADVSRKTSGRHERVWVKQRHNLNPHICSYRHCLLADNCVILGTELGGKLWNFQTNFCSLCVKFFKVPIVIVTMMGKSL</sequence>
<evidence type="ECO:0000313" key="2">
    <source>
        <dbReference type="Proteomes" id="UP001054945"/>
    </source>
</evidence>
<name>A0AAV4MDZ3_CAEEX</name>
<dbReference type="AlphaFoldDB" id="A0AAV4MDZ3"/>
<dbReference type="EMBL" id="BPLR01002107">
    <property type="protein sequence ID" value="GIX70065.1"/>
    <property type="molecule type" value="Genomic_DNA"/>
</dbReference>